<gene>
    <name evidence="1" type="ORF">VFH_VI170080</name>
</gene>
<proteinExistence type="predicted"/>
<dbReference type="Proteomes" id="UP001157006">
    <property type="component" value="Chromosome 6"/>
</dbReference>
<name>A0AAV1BD71_VICFA</name>
<dbReference type="AlphaFoldDB" id="A0AAV1BD71"/>
<sequence length="223" mass="26159">KGRCLEHLDFTIKFARSYVHSNTVNDSSRQCSISFKLHSNSSLVHSKNHALTKLGFIFINHYNLHFNNHIITNPQKITSEFTLPKLIKIHVIFFLDSNTLLLPKFHAMPNLQIYQMFYLQQLQRILQQLHHQILNLQRFSNNNAKTAWCELHASSLHLFQFSILIAQHHHNSIFIISATQLLHPQQHQHFPSSITFNLFLHRSNNLSTTTALYNIIHRTIQKQ</sequence>
<feature type="non-terminal residue" evidence="1">
    <location>
        <position position="1"/>
    </location>
</feature>
<dbReference type="EMBL" id="OX451741">
    <property type="protein sequence ID" value="CAI8619425.1"/>
    <property type="molecule type" value="Genomic_DNA"/>
</dbReference>
<reference evidence="1 2" key="1">
    <citation type="submission" date="2023-01" db="EMBL/GenBank/DDBJ databases">
        <authorList>
            <person name="Kreplak J."/>
        </authorList>
    </citation>
    <scope>NUCLEOTIDE SEQUENCE [LARGE SCALE GENOMIC DNA]</scope>
</reference>
<keyword evidence="2" id="KW-1185">Reference proteome</keyword>
<evidence type="ECO:0000313" key="2">
    <source>
        <dbReference type="Proteomes" id="UP001157006"/>
    </source>
</evidence>
<protein>
    <submittedName>
        <fullName evidence="1">Uncharacterized protein</fullName>
    </submittedName>
</protein>
<accession>A0AAV1BD71</accession>
<evidence type="ECO:0000313" key="1">
    <source>
        <dbReference type="EMBL" id="CAI8619425.1"/>
    </source>
</evidence>
<organism evidence="1 2">
    <name type="scientific">Vicia faba</name>
    <name type="common">Broad bean</name>
    <name type="synonym">Faba vulgaris</name>
    <dbReference type="NCBI Taxonomy" id="3906"/>
    <lineage>
        <taxon>Eukaryota</taxon>
        <taxon>Viridiplantae</taxon>
        <taxon>Streptophyta</taxon>
        <taxon>Embryophyta</taxon>
        <taxon>Tracheophyta</taxon>
        <taxon>Spermatophyta</taxon>
        <taxon>Magnoliopsida</taxon>
        <taxon>eudicotyledons</taxon>
        <taxon>Gunneridae</taxon>
        <taxon>Pentapetalae</taxon>
        <taxon>rosids</taxon>
        <taxon>fabids</taxon>
        <taxon>Fabales</taxon>
        <taxon>Fabaceae</taxon>
        <taxon>Papilionoideae</taxon>
        <taxon>50 kb inversion clade</taxon>
        <taxon>NPAAA clade</taxon>
        <taxon>Hologalegina</taxon>
        <taxon>IRL clade</taxon>
        <taxon>Fabeae</taxon>
        <taxon>Vicia</taxon>
    </lineage>
</organism>